<feature type="signal peptide" evidence="2">
    <location>
        <begin position="1"/>
        <end position="25"/>
    </location>
</feature>
<evidence type="ECO:0000256" key="2">
    <source>
        <dbReference type="SAM" id="SignalP"/>
    </source>
</evidence>
<dbReference type="InterPro" id="IPR011055">
    <property type="entry name" value="Dup_hybrid_motif"/>
</dbReference>
<dbReference type="InterPro" id="IPR050570">
    <property type="entry name" value="Cell_wall_metabolism_enzyme"/>
</dbReference>
<feature type="region of interest" description="Disordered" evidence="1">
    <location>
        <begin position="307"/>
        <end position="339"/>
    </location>
</feature>
<name>A0ABS7PJH7_9SPHN</name>
<dbReference type="SUPFAM" id="SSF51261">
    <property type="entry name" value="Duplicated hybrid motif"/>
    <property type="match status" value="1"/>
</dbReference>
<dbReference type="EMBL" id="JAINVV010000001">
    <property type="protein sequence ID" value="MBY8820905.1"/>
    <property type="molecule type" value="Genomic_DNA"/>
</dbReference>
<proteinExistence type="predicted"/>
<dbReference type="PANTHER" id="PTHR21666:SF270">
    <property type="entry name" value="MUREIN HYDROLASE ACTIVATOR ENVC"/>
    <property type="match status" value="1"/>
</dbReference>
<accession>A0ABS7PJH7</accession>
<dbReference type="CDD" id="cd12797">
    <property type="entry name" value="M23_peptidase"/>
    <property type="match status" value="1"/>
</dbReference>
<evidence type="ECO:0000259" key="3">
    <source>
        <dbReference type="Pfam" id="PF01551"/>
    </source>
</evidence>
<feature type="chain" id="PRO_5045837048" evidence="2">
    <location>
        <begin position="26"/>
        <end position="339"/>
    </location>
</feature>
<keyword evidence="5" id="KW-1185">Reference proteome</keyword>
<evidence type="ECO:0000313" key="4">
    <source>
        <dbReference type="EMBL" id="MBY8820905.1"/>
    </source>
</evidence>
<dbReference type="Proteomes" id="UP000706039">
    <property type="component" value="Unassembled WGS sequence"/>
</dbReference>
<feature type="domain" description="M23ase beta-sheet core" evidence="3">
    <location>
        <begin position="209"/>
        <end position="299"/>
    </location>
</feature>
<evidence type="ECO:0000313" key="5">
    <source>
        <dbReference type="Proteomes" id="UP000706039"/>
    </source>
</evidence>
<dbReference type="InterPro" id="IPR016047">
    <property type="entry name" value="M23ase_b-sheet_dom"/>
</dbReference>
<reference evidence="4 5" key="1">
    <citation type="submission" date="2021-08" db="EMBL/GenBank/DDBJ databases">
        <authorList>
            <person name="Tuo L."/>
        </authorList>
    </citation>
    <scope>NUCLEOTIDE SEQUENCE [LARGE SCALE GENOMIC DNA]</scope>
    <source>
        <strain evidence="4 5">JCM 31229</strain>
    </source>
</reference>
<sequence length="339" mass="35477">MTMRFPGKAVAALTLAAAAASAAHAGGNDEDAIVQRGRALSDWTSAESVAALAKAATPGLRSKIEAAGDAAAFAEAIKGQMGVQTKVLDEIAMKLNGYSFYQRLATHERIPAGATTVIWDEKGEVVSALIQPSPPPPPAPAAGAGVPVRLPFAKPARGSWLTVWGGRNVVRNYHMIAPAQTYAFDLLVARDGRTFDGPQDKLSSYFCWGEPVLAAADGVVSEAVDGLADMPVGQMDPKHVAGNHIVIRHGEKQYSLVAHLQNGSTKVKKGDVVKSGQPIGLCGNSGNTSEPHVHFHLQTGPTFDDGGQGLPAAFRDMTVDGRPSRDGEPVRGQVIAPAR</sequence>
<feature type="compositionally biased region" description="Basic and acidic residues" evidence="1">
    <location>
        <begin position="317"/>
        <end position="329"/>
    </location>
</feature>
<comment type="caution">
    <text evidence="4">The sequence shown here is derived from an EMBL/GenBank/DDBJ whole genome shotgun (WGS) entry which is preliminary data.</text>
</comment>
<keyword evidence="2" id="KW-0732">Signal</keyword>
<dbReference type="PANTHER" id="PTHR21666">
    <property type="entry name" value="PEPTIDASE-RELATED"/>
    <property type="match status" value="1"/>
</dbReference>
<dbReference type="Pfam" id="PF01551">
    <property type="entry name" value="Peptidase_M23"/>
    <property type="match status" value="1"/>
</dbReference>
<organism evidence="4 5">
    <name type="scientific">Sphingomonas colocasiae</name>
    <dbReference type="NCBI Taxonomy" id="1848973"/>
    <lineage>
        <taxon>Bacteria</taxon>
        <taxon>Pseudomonadati</taxon>
        <taxon>Pseudomonadota</taxon>
        <taxon>Alphaproteobacteria</taxon>
        <taxon>Sphingomonadales</taxon>
        <taxon>Sphingomonadaceae</taxon>
        <taxon>Sphingomonas</taxon>
    </lineage>
</organism>
<protein>
    <submittedName>
        <fullName evidence="4">M23 family metallopeptidase</fullName>
    </submittedName>
</protein>
<dbReference type="Gene3D" id="2.70.70.10">
    <property type="entry name" value="Glucose Permease (Domain IIA)"/>
    <property type="match status" value="1"/>
</dbReference>
<gene>
    <name evidence="4" type="ORF">K7G82_01300</name>
</gene>
<dbReference type="RefSeq" id="WP_222988003.1">
    <property type="nucleotide sequence ID" value="NZ_JAINVV010000001.1"/>
</dbReference>
<evidence type="ECO:0000256" key="1">
    <source>
        <dbReference type="SAM" id="MobiDB-lite"/>
    </source>
</evidence>